<keyword evidence="2" id="KW-1185">Reference proteome</keyword>
<evidence type="ECO:0000313" key="1">
    <source>
        <dbReference type="EMBL" id="EHK58914.1"/>
    </source>
</evidence>
<sequence length="52" mass="5657">MSNLRPACVSLHLTAGIAFLERNPWIGADDVFGLFRPFNTAADCVLLALLQP</sequence>
<organism evidence="1 2">
    <name type="scientific">Mesorhizobium alhagi CCNWXJ12-2</name>
    <dbReference type="NCBI Taxonomy" id="1107882"/>
    <lineage>
        <taxon>Bacteria</taxon>
        <taxon>Pseudomonadati</taxon>
        <taxon>Pseudomonadota</taxon>
        <taxon>Alphaproteobacteria</taxon>
        <taxon>Hyphomicrobiales</taxon>
        <taxon>Phyllobacteriaceae</taxon>
        <taxon>Allomesorhizobium</taxon>
    </lineage>
</organism>
<name>H0HK22_9HYPH</name>
<dbReference type="Proteomes" id="UP000003250">
    <property type="component" value="Unassembled WGS sequence"/>
</dbReference>
<evidence type="ECO:0000313" key="2">
    <source>
        <dbReference type="Proteomes" id="UP000003250"/>
    </source>
</evidence>
<dbReference type="AlphaFoldDB" id="H0HK22"/>
<protein>
    <submittedName>
        <fullName evidence="1">Uncharacterized protein</fullName>
    </submittedName>
</protein>
<gene>
    <name evidence="1" type="ORF">MAXJ12_02566</name>
</gene>
<accession>H0HK22</accession>
<proteinExistence type="predicted"/>
<reference evidence="1 2" key="1">
    <citation type="journal article" date="2012" name="J. Bacteriol.">
        <title>Draft Genome Sequence of Mesorhizobium alhagi CCNWXJ12-2T, a Novel Salt-Resistant Species Isolated from the Desert of Northwestern China.</title>
        <authorList>
            <person name="Zhou M."/>
            <person name="Chen W."/>
            <person name="Chen H."/>
            <person name="Wei G."/>
        </authorList>
    </citation>
    <scope>NUCLEOTIDE SEQUENCE [LARGE SCALE GENOMIC DNA]</scope>
    <source>
        <strain evidence="1 2">CCNWXJ12-2</strain>
    </source>
</reference>
<dbReference type="EMBL" id="AHAM01000024">
    <property type="protein sequence ID" value="EHK58914.1"/>
    <property type="molecule type" value="Genomic_DNA"/>
</dbReference>